<dbReference type="SMART" id="SM00028">
    <property type="entry name" value="TPR"/>
    <property type="match status" value="2"/>
</dbReference>
<keyword evidence="3" id="KW-1185">Reference proteome</keyword>
<proteinExistence type="predicted"/>
<feature type="repeat" description="TPR" evidence="1">
    <location>
        <begin position="407"/>
        <end position="440"/>
    </location>
</feature>
<dbReference type="EMBL" id="ML977374">
    <property type="protein sequence ID" value="KAF2105683.1"/>
    <property type="molecule type" value="Genomic_DNA"/>
</dbReference>
<dbReference type="OrthoDB" id="448455at2759"/>
<dbReference type="PANTHER" id="PTHR10039">
    <property type="entry name" value="AMELOGENIN"/>
    <property type="match status" value="1"/>
</dbReference>
<dbReference type="AlphaFoldDB" id="A0A6A5YFI4"/>
<evidence type="ECO:0000256" key="1">
    <source>
        <dbReference type="PROSITE-ProRule" id="PRU00339"/>
    </source>
</evidence>
<dbReference type="PANTHER" id="PTHR10039:SF15">
    <property type="entry name" value="NACHT DOMAIN-CONTAINING PROTEIN"/>
    <property type="match status" value="1"/>
</dbReference>
<dbReference type="InterPro" id="IPR019734">
    <property type="entry name" value="TPR_rpt"/>
</dbReference>
<gene>
    <name evidence="2" type="ORF">BDV96DRAFT_592119</name>
</gene>
<protein>
    <submittedName>
        <fullName evidence="2">Uncharacterized protein</fullName>
    </submittedName>
</protein>
<evidence type="ECO:0000313" key="2">
    <source>
        <dbReference type="EMBL" id="KAF2105683.1"/>
    </source>
</evidence>
<dbReference type="SUPFAM" id="SSF48452">
    <property type="entry name" value="TPR-like"/>
    <property type="match status" value="1"/>
</dbReference>
<sequence>MSTIHVEASKTQEDLYKFIDRESQKLDLLGASPNLKDKIRSGIQAKAGGSFLWVRLMFEILLAQTTEEDLLKSLATAPEDIDNMIKRILEVYSSTLHGRQPEEFNVILAWLSCAGRPVSLAELDAVLRRLSPTGSKVLGLEKRLRERFATLFTLIRDDGLSTGMLQARDSHLNAVSYNSIPETTRVAFSHESIADYFRAGNGKFSCRETAPKLGVALPEAHHLILQTSLEVFVQPGIGEKFDAAKALQRYSVENWLLHLKERHTNDLVDQTVVRTMELLHTFLTDEIVLRNWCRHKPWSFYCKTAATSIAEWLRSWRSPDMQFIGSSTQSWAEVSIRKPEKIFLPAADVNAKQGLHGPEWPPMDALLVVAQIKALNEQSDTLDTLPSPIPLAKILAAIEWTGLEKNITWHRKVALCLRNLGYVNEAIKYFNKALEMDESYVEARGGLAVVYRDQGNHSKVVELELKNTSILISRLQKLDPADATVINHRQELARCYEAISLSYQQLDDTPNALRFWQKAIDTGQAFDWAFFQYLKLLAKSHHDSCWDEIMVVLRTMEHLEDDTGQTQLTRCLLKSPYPSWFPHDFFPIIARAAKEGGTIPWLIRSYETAMESAKSNVVILTLKLSIIQLQKRTSWDLGSLEDKIEELIDIVSLFDKGTIQELESCKDWLAEDYCKICVRKAVTASSRQTQELYCSKLERLCKSGVWDRNVRKKIMYSEQSNWYVALVQQIMGRKSDAEVTLRPFIEDCYILKEHGNGRNWEIAVITLSECLIVLGRKEEAATLLTYLHSLSALRCKACRKRCDRNMEAAMCTLCLQYFCGSCLVCLQEADGAFQTYCVPGHRLLYISSSQARHIVEDDWHIVEDDNQREDASREVEKILKMVKVEFNLA</sequence>
<name>A0A6A5YFI4_9PLEO</name>
<evidence type="ECO:0000313" key="3">
    <source>
        <dbReference type="Proteomes" id="UP000799770"/>
    </source>
</evidence>
<dbReference type="InterPro" id="IPR011990">
    <property type="entry name" value="TPR-like_helical_dom_sf"/>
</dbReference>
<dbReference type="Gene3D" id="1.25.40.10">
    <property type="entry name" value="Tetratricopeptide repeat domain"/>
    <property type="match status" value="1"/>
</dbReference>
<dbReference type="Pfam" id="PF13181">
    <property type="entry name" value="TPR_8"/>
    <property type="match status" value="1"/>
</dbReference>
<reference evidence="2" key="1">
    <citation type="journal article" date="2020" name="Stud. Mycol.">
        <title>101 Dothideomycetes genomes: a test case for predicting lifestyles and emergence of pathogens.</title>
        <authorList>
            <person name="Haridas S."/>
            <person name="Albert R."/>
            <person name="Binder M."/>
            <person name="Bloem J."/>
            <person name="Labutti K."/>
            <person name="Salamov A."/>
            <person name="Andreopoulos B."/>
            <person name="Baker S."/>
            <person name="Barry K."/>
            <person name="Bills G."/>
            <person name="Bluhm B."/>
            <person name="Cannon C."/>
            <person name="Castanera R."/>
            <person name="Culley D."/>
            <person name="Daum C."/>
            <person name="Ezra D."/>
            <person name="Gonzalez J."/>
            <person name="Henrissat B."/>
            <person name="Kuo A."/>
            <person name="Liang C."/>
            <person name="Lipzen A."/>
            <person name="Lutzoni F."/>
            <person name="Magnuson J."/>
            <person name="Mondo S."/>
            <person name="Nolan M."/>
            <person name="Ohm R."/>
            <person name="Pangilinan J."/>
            <person name="Park H.-J."/>
            <person name="Ramirez L."/>
            <person name="Alfaro M."/>
            <person name="Sun H."/>
            <person name="Tritt A."/>
            <person name="Yoshinaga Y."/>
            <person name="Zwiers L.-H."/>
            <person name="Turgeon B."/>
            <person name="Goodwin S."/>
            <person name="Spatafora J."/>
            <person name="Crous P."/>
            <person name="Grigoriev I."/>
        </authorList>
    </citation>
    <scope>NUCLEOTIDE SEQUENCE</scope>
    <source>
        <strain evidence="2">CBS 627.86</strain>
    </source>
</reference>
<dbReference type="PROSITE" id="PS50005">
    <property type="entry name" value="TPR"/>
    <property type="match status" value="1"/>
</dbReference>
<accession>A0A6A5YFI4</accession>
<dbReference type="Proteomes" id="UP000799770">
    <property type="component" value="Unassembled WGS sequence"/>
</dbReference>
<keyword evidence="1" id="KW-0802">TPR repeat</keyword>
<organism evidence="2 3">
    <name type="scientific">Lophiotrema nucula</name>
    <dbReference type="NCBI Taxonomy" id="690887"/>
    <lineage>
        <taxon>Eukaryota</taxon>
        <taxon>Fungi</taxon>
        <taxon>Dikarya</taxon>
        <taxon>Ascomycota</taxon>
        <taxon>Pezizomycotina</taxon>
        <taxon>Dothideomycetes</taxon>
        <taxon>Pleosporomycetidae</taxon>
        <taxon>Pleosporales</taxon>
        <taxon>Lophiotremataceae</taxon>
        <taxon>Lophiotrema</taxon>
    </lineage>
</organism>